<accession>A0A8T0D6M6</accession>
<organism evidence="2 3">
    <name type="scientific">Paragonimus westermani</name>
    <dbReference type="NCBI Taxonomy" id="34504"/>
    <lineage>
        <taxon>Eukaryota</taxon>
        <taxon>Metazoa</taxon>
        <taxon>Spiralia</taxon>
        <taxon>Lophotrochozoa</taxon>
        <taxon>Platyhelminthes</taxon>
        <taxon>Trematoda</taxon>
        <taxon>Digenea</taxon>
        <taxon>Plagiorchiida</taxon>
        <taxon>Troglotremata</taxon>
        <taxon>Troglotrematidae</taxon>
        <taxon>Paragonimus</taxon>
    </lineage>
</organism>
<gene>
    <name evidence="2" type="ORF">P879_10304</name>
</gene>
<evidence type="ECO:0000313" key="3">
    <source>
        <dbReference type="Proteomes" id="UP000699462"/>
    </source>
</evidence>
<reference evidence="2 3" key="1">
    <citation type="submission" date="2019-07" db="EMBL/GenBank/DDBJ databases">
        <title>Annotation for the trematode Paragonimus westermani.</title>
        <authorList>
            <person name="Choi Y.-J."/>
        </authorList>
    </citation>
    <scope>NUCLEOTIDE SEQUENCE [LARGE SCALE GENOMIC DNA]</scope>
    <source>
        <strain evidence="2">180907_Pwestermani</strain>
    </source>
</reference>
<dbReference type="EMBL" id="JTDF01014653">
    <property type="protein sequence ID" value="KAF8563076.1"/>
    <property type="molecule type" value="Genomic_DNA"/>
</dbReference>
<evidence type="ECO:0000256" key="1">
    <source>
        <dbReference type="SAM" id="MobiDB-lite"/>
    </source>
</evidence>
<comment type="caution">
    <text evidence="2">The sequence shown here is derived from an EMBL/GenBank/DDBJ whole genome shotgun (WGS) entry which is preliminary data.</text>
</comment>
<feature type="region of interest" description="Disordered" evidence="1">
    <location>
        <begin position="1"/>
        <end position="21"/>
    </location>
</feature>
<protein>
    <submittedName>
        <fullName evidence="2">Uncharacterized protein</fullName>
    </submittedName>
</protein>
<dbReference type="Proteomes" id="UP000699462">
    <property type="component" value="Unassembled WGS sequence"/>
</dbReference>
<proteinExistence type="predicted"/>
<sequence>MDRRSTKSSSGDDVEVGDSSTPRMIGFRLELPQEFCNFIPPVIPRREGPGFGRMCAIAGFMTNELGG</sequence>
<name>A0A8T0D6M6_9TREM</name>
<keyword evidence="3" id="KW-1185">Reference proteome</keyword>
<dbReference type="AlphaFoldDB" id="A0A8T0D6M6"/>
<evidence type="ECO:0000313" key="2">
    <source>
        <dbReference type="EMBL" id="KAF8563076.1"/>
    </source>
</evidence>